<dbReference type="PANTHER" id="PTHR24012">
    <property type="entry name" value="RNA BINDING PROTEIN"/>
    <property type="match status" value="1"/>
</dbReference>
<reference evidence="6 7" key="1">
    <citation type="submission" date="2020-04" db="EMBL/GenBank/DDBJ databases">
        <title>Perkinsus olseni comparative genomics.</title>
        <authorList>
            <person name="Bogema D.R."/>
        </authorList>
    </citation>
    <scope>NUCLEOTIDE SEQUENCE [LARGE SCALE GENOMIC DNA]</scope>
    <source>
        <strain evidence="6">00978-12</strain>
    </source>
</reference>
<dbReference type="Pfam" id="PF00076">
    <property type="entry name" value="RRM_1"/>
    <property type="match status" value="1"/>
</dbReference>
<dbReference type="GO" id="GO:0005737">
    <property type="term" value="C:cytoplasm"/>
    <property type="evidence" value="ECO:0007669"/>
    <property type="project" value="UniProtKB-ARBA"/>
</dbReference>
<dbReference type="Proteomes" id="UP000541610">
    <property type="component" value="Unassembled WGS sequence"/>
</dbReference>
<keyword evidence="4" id="KW-0812">Transmembrane</keyword>
<sequence>MFGVVDIVGSLVYTLFMMMTIPQEITPSYFVCVILPQWLLFLPFFTRVLHGKIPEKWMRSLRGLFFYVNNILVRLFLSPYAVGVSNFFCLCTSAEQSVVLLLKRFVRRDRPCIAKWDKGDHPLSQVYRPVPFVSKTFRDMKIESDESFPSGDACESTMFAVSVIALRGLDSPAGMLALLLAALSCFGRVYFHAHNVLDVVGGSLIAVVMTLSLFQYTKDSTGQYMGATSFVEVAACLAVLLPMFALADIVRRKTHSSFVYSGPFERSTSSMDRSNLIVNYLPTKMEEDALFAMFEPFGPIQSVKIVRDRHTGSSMGFGFVNYRDNESARRAIGAVNGREIECGPNEGDNGKKRIKVSVGRPAWKANIHSNLFVSGIPVNFTEEHIKDVLFGPEFSDRIESVRMLRETSADSSQGDARFRGIAVIRFDTEGTASEIIRRFHGIQVVPGEKETTLHIKPWRPECRNLPKKGLLPGPAPFQLSCMTQFAASQLAPVAFEQLAATPGHESPERKPCDSLCARGIYSLCVNAPLLAPKGEDVTAFEPVIFNSTRQEALAKHLKEHPGIMLSSLVIGPDATWSSAMFRTKRDALNAIRKLNGLRMGGYFLRMQLLPDSLQPPGVLTAISSAKLPS</sequence>
<keyword evidence="1" id="KW-0677">Repeat</keyword>
<dbReference type="PROSITE" id="PS50102">
    <property type="entry name" value="RRM"/>
    <property type="match status" value="2"/>
</dbReference>
<keyword evidence="4" id="KW-0472">Membrane</keyword>
<dbReference type="Pfam" id="PF01569">
    <property type="entry name" value="PAP2"/>
    <property type="match status" value="1"/>
</dbReference>
<evidence type="ECO:0000256" key="3">
    <source>
        <dbReference type="PROSITE-ProRule" id="PRU00176"/>
    </source>
</evidence>
<evidence type="ECO:0000259" key="5">
    <source>
        <dbReference type="PROSITE" id="PS50102"/>
    </source>
</evidence>
<dbReference type="InterPro" id="IPR000326">
    <property type="entry name" value="PAP2/HPO"/>
</dbReference>
<dbReference type="SUPFAM" id="SSF48317">
    <property type="entry name" value="Acid phosphatase/Vanadium-dependent haloperoxidase"/>
    <property type="match status" value="1"/>
</dbReference>
<dbReference type="GO" id="GO:0010629">
    <property type="term" value="P:negative regulation of gene expression"/>
    <property type="evidence" value="ECO:0007669"/>
    <property type="project" value="UniProtKB-ARBA"/>
</dbReference>
<dbReference type="GO" id="GO:1990904">
    <property type="term" value="C:ribonucleoprotein complex"/>
    <property type="evidence" value="ECO:0007669"/>
    <property type="project" value="InterPro"/>
</dbReference>
<feature type="transmembrane region" description="Helical" evidence="4">
    <location>
        <begin position="173"/>
        <end position="193"/>
    </location>
</feature>
<dbReference type="Gene3D" id="1.20.144.10">
    <property type="entry name" value="Phosphatidic acid phosphatase type 2/haloperoxidase"/>
    <property type="match status" value="1"/>
</dbReference>
<dbReference type="CDD" id="cd01610">
    <property type="entry name" value="PAP2_like"/>
    <property type="match status" value="1"/>
</dbReference>
<evidence type="ECO:0000256" key="4">
    <source>
        <dbReference type="SAM" id="Phobius"/>
    </source>
</evidence>
<feature type="domain" description="RRM" evidence="5">
    <location>
        <begin position="369"/>
        <end position="460"/>
    </location>
</feature>
<proteinExistence type="predicted"/>
<dbReference type="FunFam" id="3.30.70.330:FF:000383">
    <property type="entry name" value="Sex lethal, isoform D"/>
    <property type="match status" value="1"/>
</dbReference>
<protein>
    <recommendedName>
        <fullName evidence="5">RRM domain-containing protein</fullName>
    </recommendedName>
</protein>
<dbReference type="InterPro" id="IPR035979">
    <property type="entry name" value="RBD_domain_sf"/>
</dbReference>
<dbReference type="EMBL" id="JABANP010000044">
    <property type="protein sequence ID" value="KAF4693496.1"/>
    <property type="molecule type" value="Genomic_DNA"/>
</dbReference>
<dbReference type="InterPro" id="IPR002343">
    <property type="entry name" value="Hud_Sxl_RNA"/>
</dbReference>
<gene>
    <name evidence="6" type="ORF">FOZ60_010678</name>
</gene>
<dbReference type="AlphaFoldDB" id="A0A7J6PCJ6"/>
<evidence type="ECO:0000313" key="6">
    <source>
        <dbReference type="EMBL" id="KAF4693496.1"/>
    </source>
</evidence>
<name>A0A7J6PCJ6_PEROL</name>
<dbReference type="InterPro" id="IPR000504">
    <property type="entry name" value="RRM_dom"/>
</dbReference>
<dbReference type="InterPro" id="IPR012677">
    <property type="entry name" value="Nucleotide-bd_a/b_plait_sf"/>
</dbReference>
<feature type="transmembrane region" description="Helical" evidence="4">
    <location>
        <begin position="229"/>
        <end position="247"/>
    </location>
</feature>
<dbReference type="SMART" id="SM00360">
    <property type="entry name" value="RRM"/>
    <property type="match status" value="2"/>
</dbReference>
<evidence type="ECO:0000256" key="1">
    <source>
        <dbReference type="ARBA" id="ARBA00022737"/>
    </source>
</evidence>
<keyword evidence="2 3" id="KW-0694">RNA-binding</keyword>
<dbReference type="PRINTS" id="PR00961">
    <property type="entry name" value="HUDSXLRNA"/>
</dbReference>
<evidence type="ECO:0000256" key="2">
    <source>
        <dbReference type="ARBA" id="ARBA00022884"/>
    </source>
</evidence>
<feature type="transmembrane region" description="Helical" evidence="4">
    <location>
        <begin position="28"/>
        <end position="49"/>
    </location>
</feature>
<dbReference type="OrthoDB" id="312955at2759"/>
<dbReference type="GO" id="GO:0009967">
    <property type="term" value="P:positive regulation of signal transduction"/>
    <property type="evidence" value="ECO:0007669"/>
    <property type="project" value="UniProtKB-ARBA"/>
</dbReference>
<evidence type="ECO:0000313" key="7">
    <source>
        <dbReference type="Proteomes" id="UP000541610"/>
    </source>
</evidence>
<dbReference type="CDD" id="cd00590">
    <property type="entry name" value="RRM_SF"/>
    <property type="match status" value="1"/>
</dbReference>
<dbReference type="SUPFAM" id="SSF54928">
    <property type="entry name" value="RNA-binding domain, RBD"/>
    <property type="match status" value="1"/>
</dbReference>
<comment type="caution">
    <text evidence="6">The sequence shown here is derived from an EMBL/GenBank/DDBJ whole genome shotgun (WGS) entry which is preliminary data.</text>
</comment>
<feature type="transmembrane region" description="Helical" evidence="4">
    <location>
        <begin position="199"/>
        <end position="217"/>
    </location>
</feature>
<dbReference type="GO" id="GO:0003729">
    <property type="term" value="F:mRNA binding"/>
    <property type="evidence" value="ECO:0007669"/>
    <property type="project" value="UniProtKB-ARBA"/>
</dbReference>
<feature type="domain" description="RRM" evidence="5">
    <location>
        <begin position="274"/>
        <end position="361"/>
    </location>
</feature>
<dbReference type="Gene3D" id="3.30.70.330">
    <property type="match status" value="2"/>
</dbReference>
<dbReference type="InterPro" id="IPR036938">
    <property type="entry name" value="PAP2/HPO_sf"/>
</dbReference>
<accession>A0A7J6PCJ6</accession>
<dbReference type="SMART" id="SM00014">
    <property type="entry name" value="acidPPc"/>
    <property type="match status" value="1"/>
</dbReference>
<feature type="transmembrane region" description="Helical" evidence="4">
    <location>
        <begin position="61"/>
        <end position="77"/>
    </location>
</feature>
<keyword evidence="4" id="KW-1133">Transmembrane helix</keyword>
<organism evidence="6 7">
    <name type="scientific">Perkinsus olseni</name>
    <name type="common">Perkinsus atlanticus</name>
    <dbReference type="NCBI Taxonomy" id="32597"/>
    <lineage>
        <taxon>Eukaryota</taxon>
        <taxon>Sar</taxon>
        <taxon>Alveolata</taxon>
        <taxon>Perkinsozoa</taxon>
        <taxon>Perkinsea</taxon>
        <taxon>Perkinsida</taxon>
        <taxon>Perkinsidae</taxon>
        <taxon>Perkinsus</taxon>
    </lineage>
</organism>